<dbReference type="InterPro" id="IPR001810">
    <property type="entry name" value="F-box_dom"/>
</dbReference>
<dbReference type="InterPro" id="IPR036770">
    <property type="entry name" value="Ankyrin_rpt-contain_sf"/>
</dbReference>
<dbReference type="Pfam" id="PF12937">
    <property type="entry name" value="F-box-like"/>
    <property type="match status" value="1"/>
</dbReference>
<dbReference type="SUPFAM" id="SSF48403">
    <property type="entry name" value="Ankyrin repeat"/>
    <property type="match status" value="1"/>
</dbReference>
<dbReference type="PROSITE" id="PS50088">
    <property type="entry name" value="ANK_REPEAT"/>
    <property type="match status" value="1"/>
</dbReference>
<dbReference type="BioCyc" id="PCHR:PC21G02340-MONOMER"/>
<dbReference type="eggNOG" id="KOG4177">
    <property type="taxonomic scope" value="Eukaryota"/>
</dbReference>
<feature type="domain" description="F-box" evidence="4">
    <location>
        <begin position="181"/>
        <end position="226"/>
    </location>
</feature>
<dbReference type="HOGENOM" id="CLU_472595_0_0_1"/>
<accession>B6HJM8</accession>
<evidence type="ECO:0000259" key="4">
    <source>
        <dbReference type="PROSITE" id="PS50181"/>
    </source>
</evidence>
<evidence type="ECO:0000256" key="1">
    <source>
        <dbReference type="ARBA" id="ARBA00022737"/>
    </source>
</evidence>
<name>B6HJM8_PENRW</name>
<dbReference type="OMA" id="AKRIFMT"/>
<dbReference type="PROSITE" id="PS50181">
    <property type="entry name" value="FBOX"/>
    <property type="match status" value="1"/>
</dbReference>
<evidence type="ECO:0000313" key="6">
    <source>
        <dbReference type="Proteomes" id="UP000000724"/>
    </source>
</evidence>
<evidence type="ECO:0000313" key="5">
    <source>
        <dbReference type="EMBL" id="CAP95131.1"/>
    </source>
</evidence>
<reference evidence="5 6" key="1">
    <citation type="journal article" date="2008" name="Nat. Biotechnol.">
        <title>Genome sequencing and analysis of the filamentous fungus Penicillium chrysogenum.</title>
        <authorList>
            <person name="van den Berg M.A."/>
            <person name="Albang R."/>
            <person name="Albermann K."/>
            <person name="Badger J.H."/>
            <person name="Daran J.-M."/>
            <person name="Driessen A.J.M."/>
            <person name="Garcia-Estrada C."/>
            <person name="Fedorova N.D."/>
            <person name="Harris D.M."/>
            <person name="Heijne W.H.M."/>
            <person name="Joardar V.S."/>
            <person name="Kiel J.A.K.W."/>
            <person name="Kovalchuk A."/>
            <person name="Martin J.F."/>
            <person name="Nierman W.C."/>
            <person name="Nijland J.G."/>
            <person name="Pronk J.T."/>
            <person name="Roubos J.A."/>
            <person name="van der Klei I.J."/>
            <person name="van Peij N.N.M.E."/>
            <person name="Veenhuis M."/>
            <person name="von Doehren H."/>
            <person name="Wagner C."/>
            <person name="Wortman J.R."/>
            <person name="Bovenberg R.A.L."/>
        </authorList>
    </citation>
    <scope>NUCLEOTIDE SEQUENCE [LARGE SCALE GENOMIC DNA]</scope>
    <source>
        <strain evidence="6">ATCC 28089 / DSM 1075 / NRRL 1951 / Wisconsin 54-1255</strain>
    </source>
</reference>
<dbReference type="AlphaFoldDB" id="B6HJM8"/>
<gene>
    <name evidence="5" type="ORF">Pc21g02340</name>
    <name evidence="5" type="ORF">PCH_Pc21g02340</name>
</gene>
<proteinExistence type="predicted"/>
<dbReference type="InterPro" id="IPR002110">
    <property type="entry name" value="Ankyrin_rpt"/>
</dbReference>
<dbReference type="SUPFAM" id="SSF81383">
    <property type="entry name" value="F-box domain"/>
    <property type="match status" value="1"/>
</dbReference>
<sequence length="566" mass="62750">MISSTALSMIAVSASKTFLKHTPTSTHSVPHSMSLSNLAPLGPKTTNAIQAVCRVFRHIYANPLAPLDPETTNAIQAVCRVFGYIHSNPRWSARLRPDEVDLINFIVMNYSEPGRTSISNSGVSISTIRNFALNTSSQFPFPKTWRTHRGRGHKAAKYILIDAKRIFMTDAFDDWKKQVCKTSILDLPNELLQRIAALLPAKFLAILCQLNRRLYNVIGRELWRNPDMALKALEWSLNHCLLAMFEKAVEALSRVPKRMGKESTWKLFPRMEMDNRTMFPGTEKIGIHIQNRYCLSEQAENVSNDHFSLEYGTDPCIHISDETSPLHVAVSLCSSMGKSLIVRELIKHGANANAVGLYGETPLHVAIRASQGNRCPDSRCPSSQPSYKDTFNVLLQAPDIDINLRDENGRTPLSIAAGITGSRSAWFVKELLKNPNVDINSQDVLGKSVLYHSVEGGNTKVAKLLLSRSHVDPNGNTAYLPLFSAVSNRQEAIVRSLLNKKATDPNRKDNNGRLALTLPTSKIIIKLLVQAGAELDMQDSTGLTPRETIFQAGIDLEDPGLLLDGH</sequence>
<organism evidence="5 6">
    <name type="scientific">Penicillium rubens (strain ATCC 28089 / DSM 1075 / NRRL 1951 / Wisconsin 54-1255)</name>
    <name type="common">Penicillium chrysogenum</name>
    <dbReference type="NCBI Taxonomy" id="500485"/>
    <lineage>
        <taxon>Eukaryota</taxon>
        <taxon>Fungi</taxon>
        <taxon>Dikarya</taxon>
        <taxon>Ascomycota</taxon>
        <taxon>Pezizomycotina</taxon>
        <taxon>Eurotiomycetes</taxon>
        <taxon>Eurotiomycetidae</taxon>
        <taxon>Eurotiales</taxon>
        <taxon>Aspergillaceae</taxon>
        <taxon>Penicillium</taxon>
        <taxon>Penicillium chrysogenum species complex</taxon>
    </lineage>
</organism>
<evidence type="ECO:0000256" key="2">
    <source>
        <dbReference type="ARBA" id="ARBA00023043"/>
    </source>
</evidence>
<keyword evidence="1" id="KW-0677">Repeat</keyword>
<dbReference type="PANTHER" id="PTHR24189:SF50">
    <property type="entry name" value="ANKYRIN REPEAT AND SOCS BOX PROTEIN 2"/>
    <property type="match status" value="1"/>
</dbReference>
<keyword evidence="6" id="KW-1185">Reference proteome</keyword>
<dbReference type="OrthoDB" id="366390at2759"/>
<feature type="repeat" description="ANK" evidence="3">
    <location>
        <begin position="321"/>
        <end position="357"/>
    </location>
</feature>
<dbReference type="Gene3D" id="1.25.40.20">
    <property type="entry name" value="Ankyrin repeat-containing domain"/>
    <property type="match status" value="2"/>
</dbReference>
<evidence type="ECO:0000256" key="3">
    <source>
        <dbReference type="PROSITE-ProRule" id="PRU00023"/>
    </source>
</evidence>
<dbReference type="Pfam" id="PF12796">
    <property type="entry name" value="Ank_2"/>
    <property type="match status" value="1"/>
</dbReference>
<keyword evidence="2 3" id="KW-0040">ANK repeat</keyword>
<dbReference type="Pfam" id="PF00023">
    <property type="entry name" value="Ank"/>
    <property type="match status" value="1"/>
</dbReference>
<dbReference type="InterPro" id="IPR050745">
    <property type="entry name" value="Multifunctional_regulatory"/>
</dbReference>
<dbReference type="InterPro" id="IPR036047">
    <property type="entry name" value="F-box-like_dom_sf"/>
</dbReference>
<dbReference type="STRING" id="500485.B6HJM8"/>
<protein>
    <submittedName>
        <fullName evidence="5">Pc21g02340 protein</fullName>
    </submittedName>
</protein>
<dbReference type="Proteomes" id="UP000000724">
    <property type="component" value="Contig Pc00c21"/>
</dbReference>
<dbReference type="KEGG" id="pcs:N7525_006749"/>
<dbReference type="SMART" id="SM00248">
    <property type="entry name" value="ANK"/>
    <property type="match status" value="5"/>
</dbReference>
<dbReference type="EMBL" id="AM920436">
    <property type="protein sequence ID" value="CAP95131.1"/>
    <property type="molecule type" value="Genomic_DNA"/>
</dbReference>
<dbReference type="GeneID" id="8305443"/>
<dbReference type="VEuPathDB" id="FungiDB:PCH_Pc21g02340"/>
<dbReference type="PANTHER" id="PTHR24189">
    <property type="entry name" value="MYOTROPHIN"/>
    <property type="match status" value="1"/>
</dbReference>